<evidence type="ECO:0000256" key="2">
    <source>
        <dbReference type="ARBA" id="ARBA00022857"/>
    </source>
</evidence>
<dbReference type="GO" id="GO:0005634">
    <property type="term" value="C:nucleus"/>
    <property type="evidence" value="ECO:0007669"/>
    <property type="project" value="TreeGrafter"/>
</dbReference>
<reference evidence="4" key="1">
    <citation type="submission" date="2022-11" db="EMBL/GenBank/DDBJ databases">
        <authorList>
            <person name="Petersen C."/>
        </authorList>
    </citation>
    <scope>NUCLEOTIDE SEQUENCE</scope>
    <source>
        <strain evidence="4">IBT 19713</strain>
    </source>
</reference>
<dbReference type="RefSeq" id="XP_058335700.1">
    <property type="nucleotide sequence ID" value="XM_058469669.1"/>
</dbReference>
<reference evidence="4" key="2">
    <citation type="journal article" date="2023" name="IMA Fungus">
        <title>Comparative genomic study of the Penicillium genus elucidates a diverse pangenome and 15 lateral gene transfer events.</title>
        <authorList>
            <person name="Petersen C."/>
            <person name="Sorensen T."/>
            <person name="Nielsen M.R."/>
            <person name="Sondergaard T.E."/>
            <person name="Sorensen J.L."/>
            <person name="Fitzpatrick D.A."/>
            <person name="Frisvad J.C."/>
            <person name="Nielsen K.L."/>
        </authorList>
    </citation>
    <scope>NUCLEOTIDE SEQUENCE</scope>
    <source>
        <strain evidence="4">IBT 19713</strain>
    </source>
</reference>
<comment type="similarity">
    <text evidence="1">Belongs to the NmrA-type oxidoreductase family.</text>
</comment>
<dbReference type="GeneID" id="83196972"/>
<dbReference type="SUPFAM" id="SSF51735">
    <property type="entry name" value="NAD(P)-binding Rossmann-fold domains"/>
    <property type="match status" value="1"/>
</dbReference>
<feature type="domain" description="NmrA-like" evidence="3">
    <location>
        <begin position="1"/>
        <end position="300"/>
    </location>
</feature>
<keyword evidence="5" id="KW-1185">Reference proteome</keyword>
<dbReference type="Proteomes" id="UP001150941">
    <property type="component" value="Unassembled WGS sequence"/>
</dbReference>
<sequence>MSKLITVFGATGNQGGSVIRTILNDQKLCKEFRVRGVTRDVNKPTAKALAEQGVEIVQGDLLNPQDVATAVKGADTVFLVTNFWEYFSSDPEIQQGKIVADACKEAGVKHLIFSSLIDASKTTNGRLVNITHFDGKAEVERYIRSLGIPATFVMLGVFMSELFTLIQKGEDGSFTLALPVSTKAPTPLIDASKDTGNFVRAALVNPPKEGSNTIHASAGYYTPEQIGVDFEAATGKQLAVVSVPGEVFKSFLGASMPPHLVLEVYENLLLLEEEGYYAGADLSPSLNALSEKPVTLKEFFTQHKEKW</sequence>
<dbReference type="Pfam" id="PF05368">
    <property type="entry name" value="NmrA"/>
    <property type="match status" value="1"/>
</dbReference>
<dbReference type="AlphaFoldDB" id="A0A9W9PK67"/>
<organism evidence="4 5">
    <name type="scientific">Penicillium chermesinum</name>
    <dbReference type="NCBI Taxonomy" id="63820"/>
    <lineage>
        <taxon>Eukaryota</taxon>
        <taxon>Fungi</taxon>
        <taxon>Dikarya</taxon>
        <taxon>Ascomycota</taxon>
        <taxon>Pezizomycotina</taxon>
        <taxon>Eurotiomycetes</taxon>
        <taxon>Eurotiomycetidae</taxon>
        <taxon>Eurotiales</taxon>
        <taxon>Aspergillaceae</taxon>
        <taxon>Penicillium</taxon>
    </lineage>
</organism>
<proteinExistence type="inferred from homology"/>
<dbReference type="EMBL" id="JAPQKS010000001">
    <property type="protein sequence ID" value="KAJ5248921.1"/>
    <property type="molecule type" value="Genomic_DNA"/>
</dbReference>
<dbReference type="InterPro" id="IPR051164">
    <property type="entry name" value="NmrA-like_oxidored"/>
</dbReference>
<keyword evidence="2" id="KW-0521">NADP</keyword>
<protein>
    <recommendedName>
        <fullName evidence="3">NmrA-like domain-containing protein</fullName>
    </recommendedName>
</protein>
<comment type="caution">
    <text evidence="4">The sequence shown here is derived from an EMBL/GenBank/DDBJ whole genome shotgun (WGS) entry which is preliminary data.</text>
</comment>
<dbReference type="Gene3D" id="3.90.25.10">
    <property type="entry name" value="UDP-galactose 4-epimerase, domain 1"/>
    <property type="match status" value="1"/>
</dbReference>
<gene>
    <name evidence="4" type="ORF">N7468_000372</name>
</gene>
<dbReference type="InterPro" id="IPR008030">
    <property type="entry name" value="NmrA-like"/>
</dbReference>
<dbReference type="PANTHER" id="PTHR42748:SF31">
    <property type="entry name" value="NMRA-LIKE DOMAIN-CONTAINING PROTEIN-RELATED"/>
    <property type="match status" value="1"/>
</dbReference>
<evidence type="ECO:0000313" key="5">
    <source>
        <dbReference type="Proteomes" id="UP001150941"/>
    </source>
</evidence>
<evidence type="ECO:0000313" key="4">
    <source>
        <dbReference type="EMBL" id="KAJ5248921.1"/>
    </source>
</evidence>
<accession>A0A9W9PK67</accession>
<name>A0A9W9PK67_9EURO</name>
<dbReference type="Gene3D" id="3.40.50.720">
    <property type="entry name" value="NAD(P)-binding Rossmann-like Domain"/>
    <property type="match status" value="1"/>
</dbReference>
<evidence type="ECO:0000259" key="3">
    <source>
        <dbReference type="Pfam" id="PF05368"/>
    </source>
</evidence>
<dbReference type="CDD" id="cd05251">
    <property type="entry name" value="NmrA_like_SDR_a"/>
    <property type="match status" value="1"/>
</dbReference>
<dbReference type="InterPro" id="IPR036291">
    <property type="entry name" value="NAD(P)-bd_dom_sf"/>
</dbReference>
<dbReference type="PANTHER" id="PTHR42748">
    <property type="entry name" value="NITROGEN METABOLITE REPRESSION PROTEIN NMRA FAMILY MEMBER"/>
    <property type="match status" value="1"/>
</dbReference>
<dbReference type="OrthoDB" id="3358371at2759"/>
<evidence type="ECO:0000256" key="1">
    <source>
        <dbReference type="ARBA" id="ARBA00006328"/>
    </source>
</evidence>